<evidence type="ECO:0000313" key="7">
    <source>
        <dbReference type="Proteomes" id="UP000261080"/>
    </source>
</evidence>
<organism evidence="6 7">
    <name type="scientific">Sellimonas intestinalis</name>
    <dbReference type="NCBI Taxonomy" id="1653434"/>
    <lineage>
        <taxon>Bacteria</taxon>
        <taxon>Bacillati</taxon>
        <taxon>Bacillota</taxon>
        <taxon>Clostridia</taxon>
        <taxon>Lachnospirales</taxon>
        <taxon>Lachnospiraceae</taxon>
        <taxon>Sellimonas</taxon>
    </lineage>
</organism>
<proteinExistence type="inferred from homology"/>
<keyword evidence="7" id="KW-1185">Reference proteome</keyword>
<dbReference type="CDD" id="cd00085">
    <property type="entry name" value="HNHc"/>
    <property type="match status" value="1"/>
</dbReference>
<dbReference type="PANTHER" id="PTHR41286:SF1">
    <property type="entry name" value="HNH NUCLEASE YAJD-RELATED"/>
    <property type="match status" value="1"/>
</dbReference>
<comment type="caution">
    <text evidence="6">The sequence shown here is derived from an EMBL/GenBank/DDBJ whole genome shotgun (WGS) entry which is preliminary data.</text>
</comment>
<evidence type="ECO:0000313" key="6">
    <source>
        <dbReference type="EMBL" id="RGE84377.1"/>
    </source>
</evidence>
<evidence type="ECO:0000256" key="4">
    <source>
        <dbReference type="ARBA" id="ARBA00040194"/>
    </source>
</evidence>
<comment type="similarity">
    <text evidence="3">Belongs to the HNH nuclease family.</text>
</comment>
<dbReference type="Proteomes" id="UP000261080">
    <property type="component" value="Unassembled WGS sequence"/>
</dbReference>
<dbReference type="PANTHER" id="PTHR41286">
    <property type="entry name" value="HNH NUCLEASE YAJD-RELATED"/>
    <property type="match status" value="1"/>
</dbReference>
<gene>
    <name evidence="6" type="ORF">DW016_15530</name>
</gene>
<accession>A0A3E3JY08</accession>
<dbReference type="InterPro" id="IPR002711">
    <property type="entry name" value="HNH"/>
</dbReference>
<keyword evidence="2" id="KW-0378">Hydrolase</keyword>
<evidence type="ECO:0000256" key="1">
    <source>
        <dbReference type="ARBA" id="ARBA00022722"/>
    </source>
</evidence>
<dbReference type="Gene3D" id="1.10.30.50">
    <property type="match status" value="1"/>
</dbReference>
<evidence type="ECO:0000256" key="3">
    <source>
        <dbReference type="ARBA" id="ARBA00038412"/>
    </source>
</evidence>
<dbReference type="AlphaFoldDB" id="A0A3E3JY08"/>
<dbReference type="OrthoDB" id="9811997at2"/>
<reference evidence="6 7" key="1">
    <citation type="submission" date="2018-08" db="EMBL/GenBank/DDBJ databases">
        <title>A genome reference for cultivated species of the human gut microbiota.</title>
        <authorList>
            <person name="Zou Y."/>
            <person name="Xue W."/>
            <person name="Luo G."/>
        </authorList>
    </citation>
    <scope>NUCLEOTIDE SEQUENCE [LARGE SCALE GENOMIC DNA]</scope>
    <source>
        <strain evidence="6 7">AF37-2AT</strain>
    </source>
</reference>
<evidence type="ECO:0000259" key="5">
    <source>
        <dbReference type="Pfam" id="PF01844"/>
    </source>
</evidence>
<dbReference type="RefSeq" id="WP_082349820.1">
    <property type="nucleotide sequence ID" value="NZ_BAABYU010000001.1"/>
</dbReference>
<dbReference type="EMBL" id="QVLX01000017">
    <property type="protein sequence ID" value="RGE84377.1"/>
    <property type="molecule type" value="Genomic_DNA"/>
</dbReference>
<dbReference type="InterPro" id="IPR003615">
    <property type="entry name" value="HNH_nuc"/>
</dbReference>
<dbReference type="Pfam" id="PF01844">
    <property type="entry name" value="HNH"/>
    <property type="match status" value="1"/>
</dbReference>
<keyword evidence="1" id="KW-0540">Nuclease</keyword>
<dbReference type="GO" id="GO:0016787">
    <property type="term" value="F:hydrolase activity"/>
    <property type="evidence" value="ECO:0007669"/>
    <property type="project" value="UniProtKB-KW"/>
</dbReference>
<name>A0A3E3JY08_9FIRM</name>
<feature type="domain" description="HNH" evidence="5">
    <location>
        <begin position="61"/>
        <end position="100"/>
    </location>
</feature>
<sequence length="118" mass="14368">MRIVKEIYMTDQEVKQVYNSARWQQVRDRILIRDRHECQDCIQRLRTAAEKEERLFGEDAKIRRATQVHHIKELKENPELAFDEENLISLCTQCHNIRHGRQPKRFVKKKEPVTEEKW</sequence>
<protein>
    <recommendedName>
        <fullName evidence="4">Putative HNH nuclease YajD</fullName>
    </recommendedName>
</protein>
<keyword evidence="6" id="KW-0255">Endonuclease</keyword>
<dbReference type="GO" id="GO:0008270">
    <property type="term" value="F:zinc ion binding"/>
    <property type="evidence" value="ECO:0007669"/>
    <property type="project" value="InterPro"/>
</dbReference>
<dbReference type="GO" id="GO:0004519">
    <property type="term" value="F:endonuclease activity"/>
    <property type="evidence" value="ECO:0007669"/>
    <property type="project" value="UniProtKB-KW"/>
</dbReference>
<evidence type="ECO:0000256" key="2">
    <source>
        <dbReference type="ARBA" id="ARBA00022801"/>
    </source>
</evidence>
<dbReference type="GO" id="GO:0005829">
    <property type="term" value="C:cytosol"/>
    <property type="evidence" value="ECO:0007669"/>
    <property type="project" value="TreeGrafter"/>
</dbReference>
<dbReference type="GO" id="GO:0003676">
    <property type="term" value="F:nucleic acid binding"/>
    <property type="evidence" value="ECO:0007669"/>
    <property type="project" value="InterPro"/>
</dbReference>